<dbReference type="PANTHER" id="PTHR43808:SF8">
    <property type="entry name" value="PEPTIDASE M20 DIMERISATION DOMAIN-CONTAINING PROTEIN"/>
    <property type="match status" value="1"/>
</dbReference>
<dbReference type="EMBL" id="CAJVCE010000002">
    <property type="protein sequence ID" value="CAG7622595.1"/>
    <property type="molecule type" value="Genomic_DNA"/>
</dbReference>
<dbReference type="InterPro" id="IPR002933">
    <property type="entry name" value="Peptidase_M20"/>
</dbReference>
<dbReference type="Proteomes" id="UP000730618">
    <property type="component" value="Unassembled WGS sequence"/>
</dbReference>
<dbReference type="Pfam" id="PF01546">
    <property type="entry name" value="Peptidase_M20"/>
    <property type="match status" value="1"/>
</dbReference>
<accession>A0ABM8VC03</accession>
<evidence type="ECO:0000313" key="3">
    <source>
        <dbReference type="EMBL" id="CAG7622595.1"/>
    </source>
</evidence>
<name>A0ABM8VC03_9BACL</name>
<dbReference type="PANTHER" id="PTHR43808">
    <property type="entry name" value="ACETYLORNITHINE DEACETYLASE"/>
    <property type="match status" value="1"/>
</dbReference>
<organism evidence="3 4">
    <name type="scientific">Paenibacillus allorhizosphaerae</name>
    <dbReference type="NCBI Taxonomy" id="2849866"/>
    <lineage>
        <taxon>Bacteria</taxon>
        <taxon>Bacillati</taxon>
        <taxon>Bacillota</taxon>
        <taxon>Bacilli</taxon>
        <taxon>Bacillales</taxon>
        <taxon>Paenibacillaceae</taxon>
        <taxon>Paenibacillus</taxon>
    </lineage>
</organism>
<protein>
    <submittedName>
        <fullName evidence="3">Succinyl-diaminopimelate desuccinylase</fullName>
        <ecNumber evidence="3">3.5.1.18</ecNumber>
    </submittedName>
</protein>
<keyword evidence="4" id="KW-1185">Reference proteome</keyword>
<dbReference type="GO" id="GO:0009014">
    <property type="term" value="F:succinyl-diaminopimelate desuccinylase activity"/>
    <property type="evidence" value="ECO:0007669"/>
    <property type="project" value="UniProtKB-EC"/>
</dbReference>
<evidence type="ECO:0000313" key="4">
    <source>
        <dbReference type="Proteomes" id="UP000730618"/>
    </source>
</evidence>
<dbReference type="RefSeq" id="WP_218097212.1">
    <property type="nucleotide sequence ID" value="NZ_CAJVCE010000002.1"/>
</dbReference>
<evidence type="ECO:0000256" key="2">
    <source>
        <dbReference type="ARBA" id="ARBA00022833"/>
    </source>
</evidence>
<gene>
    <name evidence="3" type="primary">dapE_1</name>
    <name evidence="3" type="ORF">PAECIP111802_00846</name>
</gene>
<dbReference type="InterPro" id="IPR050072">
    <property type="entry name" value="Peptidase_M20A"/>
</dbReference>
<keyword evidence="1 3" id="KW-0378">Hydrolase</keyword>
<keyword evidence="2" id="KW-0862">Zinc</keyword>
<comment type="caution">
    <text evidence="3">The sequence shown here is derived from an EMBL/GenBank/DDBJ whole genome shotgun (WGS) entry which is preliminary data.</text>
</comment>
<reference evidence="3 4" key="1">
    <citation type="submission" date="2021-06" db="EMBL/GenBank/DDBJ databases">
        <authorList>
            <person name="Criscuolo A."/>
        </authorList>
    </citation>
    <scope>NUCLEOTIDE SEQUENCE [LARGE SCALE GENOMIC DNA]</scope>
    <source>
        <strain evidence="4">CIP 111802</strain>
    </source>
</reference>
<evidence type="ECO:0000256" key="1">
    <source>
        <dbReference type="ARBA" id="ARBA00022801"/>
    </source>
</evidence>
<dbReference type="EC" id="3.5.1.18" evidence="3"/>
<dbReference type="InterPro" id="IPR001261">
    <property type="entry name" value="ArgE/DapE_CS"/>
</dbReference>
<proteinExistence type="predicted"/>
<sequence>MTAMQDAVREGLEVLQQLIRINTTAGAGLESKAALWLFQRAKNRGWQAEVVEPEKGFGSLVVTFKGGSDDALLLLSHLDTAEPGSIGDWSRHPLSGEAAEGYIWGRGAVDCKGLAAVWWSVMLLLEKAPLARTVVWAATAGEETRSAWGTRWLRDHCPELRRCRWVLNEGGGWEIRLGRTRYTLCQVGEKGYARLLLPASSVNACEHFRMNGGLPEPYRAFLRMAGGLAGHVAAHQGSTAAQWLTRWLQRSSPHTLDSYEMFYHLFQIRPSAEFPGRFELICHALPGDPIEHTLSRGLRKLGLTSHEGCDMLELVPPTLSPTDDPLYEAIRRTHDLPVLPVITPGRSDSYWFRATGIPVYGWFPRIEAADLMRMHQPDERISVAAFTEAVECLYRLISRFVTANTEIQ</sequence>
<dbReference type="PROSITE" id="PS00758">
    <property type="entry name" value="ARGE_DAPE_CPG2_1"/>
    <property type="match status" value="1"/>
</dbReference>